<dbReference type="InterPro" id="IPR052931">
    <property type="entry name" value="Prophage_regulatory_activator"/>
</dbReference>
<dbReference type="AlphaFoldDB" id="A0A8B3DG86"/>
<dbReference type="Gene3D" id="1.10.238.160">
    <property type="match status" value="1"/>
</dbReference>
<sequence>MQNHHTPHSNKILRLKDIALLTGLSRSTIYDKQNPKSPRFDSTFPLKIQLGARAVGWREKDIIEWINSMRCGSSLGTK</sequence>
<protein>
    <submittedName>
        <fullName evidence="1">AlpA family phage regulatory protein</fullName>
    </submittedName>
</protein>
<dbReference type="EMBL" id="QOUW02000252">
    <property type="protein sequence ID" value="RIV99496.1"/>
    <property type="molecule type" value="Genomic_DNA"/>
</dbReference>
<evidence type="ECO:0000313" key="1">
    <source>
        <dbReference type="EMBL" id="RIV99496.1"/>
    </source>
</evidence>
<dbReference type="Proteomes" id="UP000253437">
    <property type="component" value="Unassembled WGS sequence"/>
</dbReference>
<proteinExistence type="predicted"/>
<dbReference type="InterPro" id="IPR010260">
    <property type="entry name" value="AlpA"/>
</dbReference>
<comment type="caution">
    <text evidence="1">The sequence shown here is derived from an EMBL/GenBank/DDBJ whole genome shotgun (WGS) entry which is preliminary data.</text>
</comment>
<gene>
    <name evidence="1" type="ORF">DS957_027970</name>
</gene>
<dbReference type="PANTHER" id="PTHR36154:SF1">
    <property type="entry name" value="DNA-BINDING TRANSCRIPTIONAL ACTIVATOR ALPA"/>
    <property type="match status" value="1"/>
</dbReference>
<dbReference type="Pfam" id="PF05930">
    <property type="entry name" value="Phage_AlpA"/>
    <property type="match status" value="1"/>
</dbReference>
<dbReference type="PANTHER" id="PTHR36154">
    <property type="entry name" value="DNA-BINDING TRANSCRIPTIONAL ACTIVATOR ALPA"/>
    <property type="match status" value="1"/>
</dbReference>
<organism evidence="1 2">
    <name type="scientific">Vibrio harveyi</name>
    <name type="common">Beneckea harveyi</name>
    <dbReference type="NCBI Taxonomy" id="669"/>
    <lineage>
        <taxon>Bacteria</taxon>
        <taxon>Pseudomonadati</taxon>
        <taxon>Pseudomonadota</taxon>
        <taxon>Gammaproteobacteria</taxon>
        <taxon>Vibrionales</taxon>
        <taxon>Vibrionaceae</taxon>
        <taxon>Vibrio</taxon>
    </lineage>
</organism>
<reference evidence="1 2" key="1">
    <citation type="submission" date="2018-08" db="EMBL/GenBank/DDBJ databases">
        <title>Vibrio harveyi strains pathogenic to white snook Centropomus viridis Lockington (1877) and potential probiotic bacteria.</title>
        <authorList>
            <person name="Soto-Rodriguez S."/>
            <person name="Gomez-Gil B."/>
            <person name="Lozano-Olvera R."/>
        </authorList>
    </citation>
    <scope>NUCLEOTIDE SEQUENCE [LARGE SCALE GENOMIC DNA]</scope>
    <source>
        <strain evidence="1 2">CAIM 1508</strain>
    </source>
</reference>
<dbReference type="RefSeq" id="WP_080654158.1">
    <property type="nucleotide sequence ID" value="NZ_CP118532.1"/>
</dbReference>
<name>A0A8B3DG86_VIBHA</name>
<evidence type="ECO:0000313" key="2">
    <source>
        <dbReference type="Proteomes" id="UP000253437"/>
    </source>
</evidence>
<accession>A0A8B3DG86</accession>